<feature type="compositionally biased region" description="Basic and acidic residues" evidence="1">
    <location>
        <begin position="103"/>
        <end position="127"/>
    </location>
</feature>
<dbReference type="Proteomes" id="UP000188320">
    <property type="component" value="Unassembled WGS sequence"/>
</dbReference>
<evidence type="ECO:0000256" key="1">
    <source>
        <dbReference type="SAM" id="MobiDB-lite"/>
    </source>
</evidence>
<keyword evidence="3" id="KW-1185">Reference proteome</keyword>
<dbReference type="AlphaFoldDB" id="A0A1R1PCF5"/>
<dbReference type="EMBL" id="LSSK01001905">
    <property type="protein sequence ID" value="OMH78532.1"/>
    <property type="molecule type" value="Genomic_DNA"/>
</dbReference>
<organism evidence="2 3">
    <name type="scientific">Zancudomyces culisetae</name>
    <name type="common">Gut fungus</name>
    <name type="synonym">Smittium culisetae</name>
    <dbReference type="NCBI Taxonomy" id="1213189"/>
    <lineage>
        <taxon>Eukaryota</taxon>
        <taxon>Fungi</taxon>
        <taxon>Fungi incertae sedis</taxon>
        <taxon>Zoopagomycota</taxon>
        <taxon>Kickxellomycotina</taxon>
        <taxon>Harpellomycetes</taxon>
        <taxon>Harpellales</taxon>
        <taxon>Legeriomycetaceae</taxon>
        <taxon>Zancudomyces</taxon>
    </lineage>
</organism>
<accession>A0A1R1PCF5</accession>
<evidence type="ECO:0000313" key="2">
    <source>
        <dbReference type="EMBL" id="OMH78532.1"/>
    </source>
</evidence>
<reference evidence="3" key="1">
    <citation type="submission" date="2017-01" db="EMBL/GenBank/DDBJ databases">
        <authorList>
            <person name="Wang Y."/>
            <person name="White M."/>
            <person name="Kvist S."/>
            <person name="Moncalvo J.-M."/>
        </authorList>
    </citation>
    <scope>NUCLEOTIDE SEQUENCE [LARGE SCALE GENOMIC DNA]</scope>
    <source>
        <strain evidence="3">COL-18-3</strain>
    </source>
</reference>
<feature type="region of interest" description="Disordered" evidence="1">
    <location>
        <begin position="89"/>
        <end position="145"/>
    </location>
</feature>
<proteinExistence type="predicted"/>
<evidence type="ECO:0000313" key="3">
    <source>
        <dbReference type="Proteomes" id="UP000188320"/>
    </source>
</evidence>
<sequence length="145" mass="16264">MSAWKQFITSNVADSKWLPWIWMFSGLVWCVIGPSVKGLPSMNSTATGSSLCWVVMVWESTSDLLMNTPDAPESILAMILKLCFSGTWTDSSEPGGFPHRSRNKDSEKEQAIQERSHLGLMRTERQKQIRSSQGPSLSGLDTKYY</sequence>
<gene>
    <name evidence="2" type="ORF">AX774_g8076</name>
</gene>
<name>A0A1R1PCF5_ZANCU</name>
<comment type="caution">
    <text evidence="2">The sequence shown here is derived from an EMBL/GenBank/DDBJ whole genome shotgun (WGS) entry which is preliminary data.</text>
</comment>
<protein>
    <submittedName>
        <fullName evidence="2">Uncharacterized protein</fullName>
    </submittedName>
</protein>